<sequence length="192" mass="21594">SLGPAVETYICWLIDNRPEALQVCNIGDLAIMYAEECGTEASAPFVQNFYEACLKFLRRLEKSTEPMKFSKIPNNLHVNVPADARKQFHTLETSQNHAYDPQADYNNQSGRRRRLSAHITADPQPTSRIELRPSDTILFSMANSTTAYAPRSLEQPNTTQSPSPILVNETPTPAPKVEPILSRFFSFQPRPS</sequence>
<feature type="non-terminal residue" evidence="2">
    <location>
        <position position="1"/>
    </location>
</feature>
<protein>
    <submittedName>
        <fullName evidence="2">Uncharacterized protein</fullName>
    </submittedName>
</protein>
<feature type="region of interest" description="Disordered" evidence="1">
    <location>
        <begin position="148"/>
        <end position="174"/>
    </location>
</feature>
<proteinExistence type="predicted"/>
<reference evidence="2" key="1">
    <citation type="submission" date="2016-01" db="EMBL/GenBank/DDBJ databases">
        <title>Reference transcriptome for the parasite Schistocephalus solidus: insights into the molecular evolution of parasitism.</title>
        <authorList>
            <person name="Hebert F.O."/>
            <person name="Grambauer S."/>
            <person name="Barber I."/>
            <person name="Landry C.R."/>
            <person name="Aubin-Horth N."/>
        </authorList>
    </citation>
    <scope>NUCLEOTIDE SEQUENCE</scope>
</reference>
<dbReference type="EMBL" id="GEEE01008897">
    <property type="protein sequence ID" value="JAP54328.1"/>
    <property type="molecule type" value="Transcribed_RNA"/>
</dbReference>
<accession>A0A0X3PS31</accession>
<organism evidence="2">
    <name type="scientific">Schistocephalus solidus</name>
    <name type="common">Tapeworm</name>
    <dbReference type="NCBI Taxonomy" id="70667"/>
    <lineage>
        <taxon>Eukaryota</taxon>
        <taxon>Metazoa</taxon>
        <taxon>Spiralia</taxon>
        <taxon>Lophotrochozoa</taxon>
        <taxon>Platyhelminthes</taxon>
        <taxon>Cestoda</taxon>
        <taxon>Eucestoda</taxon>
        <taxon>Diphyllobothriidea</taxon>
        <taxon>Diphyllobothriidae</taxon>
        <taxon>Schistocephalus</taxon>
    </lineage>
</organism>
<name>A0A0X3PS31_SCHSO</name>
<dbReference type="AlphaFoldDB" id="A0A0X3PS31"/>
<evidence type="ECO:0000313" key="2">
    <source>
        <dbReference type="EMBL" id="JAP54328.1"/>
    </source>
</evidence>
<evidence type="ECO:0000256" key="1">
    <source>
        <dbReference type="SAM" id="MobiDB-lite"/>
    </source>
</evidence>
<feature type="compositionally biased region" description="Polar residues" evidence="1">
    <location>
        <begin position="154"/>
        <end position="163"/>
    </location>
</feature>
<gene>
    <name evidence="2" type="ORF">TR148805</name>
</gene>